<name>A0A540W4H6_9ACTN</name>
<dbReference type="RefSeq" id="WP_141634539.1">
    <property type="nucleotide sequence ID" value="NZ_VIGB01000003.1"/>
</dbReference>
<feature type="region of interest" description="Disordered" evidence="1">
    <location>
        <begin position="1"/>
        <end position="20"/>
    </location>
</feature>
<feature type="compositionally biased region" description="Polar residues" evidence="1">
    <location>
        <begin position="1"/>
        <end position="14"/>
    </location>
</feature>
<keyword evidence="3" id="KW-1185">Reference proteome</keyword>
<gene>
    <name evidence="2" type="ORF">E6W39_18995</name>
</gene>
<dbReference type="AlphaFoldDB" id="A0A540W4H6"/>
<organism evidence="2 3">
    <name type="scientific">Kitasatospora acidiphila</name>
    <dbReference type="NCBI Taxonomy" id="2567942"/>
    <lineage>
        <taxon>Bacteria</taxon>
        <taxon>Bacillati</taxon>
        <taxon>Actinomycetota</taxon>
        <taxon>Actinomycetes</taxon>
        <taxon>Kitasatosporales</taxon>
        <taxon>Streptomycetaceae</taxon>
        <taxon>Kitasatospora</taxon>
    </lineage>
</organism>
<evidence type="ECO:0000256" key="1">
    <source>
        <dbReference type="SAM" id="MobiDB-lite"/>
    </source>
</evidence>
<sequence length="229" mass="24265">MSANTPKSGLTYPSLSDPPNVPQNMNTLATQLDGIVIPKYASASAMTAANGTPAAGDMCYRTDLKAYMTYDGSVWTQVSNTGWQTWTPTWSTSTGLHLPSYGNATVSASYLHAWRSCFFNIYIVFGSTTNFGSGATTSDNWHFSLPPGIAPGPNFSSGAVFPGSCWGGSDGARVPCHGWIDNTNNFILNVDGMRVDGAATGNGAMDSLTPFTWASGYILQFSGVFETTT</sequence>
<evidence type="ECO:0000313" key="3">
    <source>
        <dbReference type="Proteomes" id="UP000319103"/>
    </source>
</evidence>
<reference evidence="2 3" key="1">
    <citation type="submission" date="2019-06" db="EMBL/GenBank/DDBJ databases">
        <title>Description of Kitasatospora acidophila sp. nov. isolated from pine grove soil, and reclassification of Streptomyces novaecaesareae to Kitasatospora novaeceasareae comb. nov.</title>
        <authorList>
            <person name="Kim M.J."/>
        </authorList>
    </citation>
    <scope>NUCLEOTIDE SEQUENCE [LARGE SCALE GENOMIC DNA]</scope>
    <source>
        <strain evidence="2 3">MMS16-CNU292</strain>
    </source>
</reference>
<dbReference type="EMBL" id="VIGB01000003">
    <property type="protein sequence ID" value="TQF03939.1"/>
    <property type="molecule type" value="Genomic_DNA"/>
</dbReference>
<accession>A0A540W4H6</accession>
<dbReference type="OrthoDB" id="5193571at2"/>
<comment type="caution">
    <text evidence="2">The sequence shown here is derived from an EMBL/GenBank/DDBJ whole genome shotgun (WGS) entry which is preliminary data.</text>
</comment>
<protein>
    <submittedName>
        <fullName evidence="2">Uncharacterized protein</fullName>
    </submittedName>
</protein>
<dbReference type="Proteomes" id="UP000319103">
    <property type="component" value="Unassembled WGS sequence"/>
</dbReference>
<evidence type="ECO:0000313" key="2">
    <source>
        <dbReference type="EMBL" id="TQF03939.1"/>
    </source>
</evidence>
<proteinExistence type="predicted"/>